<dbReference type="EMBL" id="CP137641">
    <property type="protein sequence ID" value="WOX55147.1"/>
    <property type="molecule type" value="Genomic_DNA"/>
</dbReference>
<sequence length="323" mass="35062">MKPKVTIGYHASHEQFSPGMLLGLARKAEDAGFGALLSSDHFNPWTSAQGESGFSWAWLGAALQATSLPAGVVCTPGYRYHPAIVAQAAATLAGMFPGRFWVAVGTGQALNEGICGEAWPPKSERNDRLFASATIMRSLWAGETVTTAAPVRTVEARLHTRPTQPPLLLGAALTPATAEWLGGWADGLITVATPKGDHAKVAGAFRHGGGEGKPMYLKVDLSYARTDEEARSGAWDQWRANVYPAAVLENLRTPGEFEALEDLAGPRMVFEKIRISADPKDHVRWLRTDIDLGFTHLYLHNVNRNQETFIEDFGNEVLPEIFG</sequence>
<dbReference type="Gene3D" id="3.20.20.30">
    <property type="entry name" value="Luciferase-like domain"/>
    <property type="match status" value="1"/>
</dbReference>
<keyword evidence="1 3" id="KW-0560">Oxidoreductase</keyword>
<dbReference type="NCBIfam" id="TIGR03557">
    <property type="entry name" value="F420_G6P_family"/>
    <property type="match status" value="1"/>
</dbReference>
<feature type="domain" description="Luciferase-like" evidence="2">
    <location>
        <begin position="12"/>
        <end position="293"/>
    </location>
</feature>
<evidence type="ECO:0000256" key="1">
    <source>
        <dbReference type="ARBA" id="ARBA00023002"/>
    </source>
</evidence>
<gene>
    <name evidence="3" type="ORF">R6Y95_06645</name>
</gene>
<dbReference type="CDD" id="cd01097">
    <property type="entry name" value="Tetrahydromethanopterin_reductase"/>
    <property type="match status" value="1"/>
</dbReference>
<organism evidence="3 4">
    <name type="scientific">Methanoculleus palmolei</name>
    <dbReference type="NCBI Taxonomy" id="72612"/>
    <lineage>
        <taxon>Archaea</taxon>
        <taxon>Methanobacteriati</taxon>
        <taxon>Methanobacteriota</taxon>
        <taxon>Stenosarchaea group</taxon>
        <taxon>Methanomicrobia</taxon>
        <taxon>Methanomicrobiales</taxon>
        <taxon>Methanomicrobiaceae</taxon>
        <taxon>Methanoculleus</taxon>
    </lineage>
</organism>
<dbReference type="SUPFAM" id="SSF51679">
    <property type="entry name" value="Bacterial luciferase-like"/>
    <property type="match status" value="1"/>
</dbReference>
<dbReference type="PANTHER" id="PTHR43244:SF1">
    <property type="entry name" value="5,10-METHYLENETETRAHYDROMETHANOPTERIN REDUCTASE"/>
    <property type="match status" value="1"/>
</dbReference>
<dbReference type="GO" id="GO:0016491">
    <property type="term" value="F:oxidoreductase activity"/>
    <property type="evidence" value="ECO:0007669"/>
    <property type="project" value="UniProtKB-KW"/>
</dbReference>
<dbReference type="InterPro" id="IPR019945">
    <property type="entry name" value="F420_G6P_DH-rel"/>
</dbReference>
<dbReference type="InterPro" id="IPR023907">
    <property type="entry name" value="Non-F420_Flavin_OxRdtase"/>
</dbReference>
<dbReference type="InterPro" id="IPR050564">
    <property type="entry name" value="F420-G6PD/mer"/>
</dbReference>
<evidence type="ECO:0000259" key="2">
    <source>
        <dbReference type="Pfam" id="PF00296"/>
    </source>
</evidence>
<dbReference type="EC" id="1.-.-.-" evidence="3"/>
<dbReference type="NCBIfam" id="TIGR03885">
    <property type="entry name" value="flavin_revert"/>
    <property type="match status" value="1"/>
</dbReference>
<dbReference type="InterPro" id="IPR036661">
    <property type="entry name" value="Luciferase-like_sf"/>
</dbReference>
<dbReference type="AlphaFoldDB" id="A0ABD8A6P5"/>
<keyword evidence="4" id="KW-1185">Reference proteome</keyword>
<evidence type="ECO:0000313" key="4">
    <source>
        <dbReference type="Proteomes" id="UP001626603"/>
    </source>
</evidence>
<dbReference type="Pfam" id="PF00296">
    <property type="entry name" value="Bac_luciferase"/>
    <property type="match status" value="1"/>
</dbReference>
<evidence type="ECO:0000313" key="3">
    <source>
        <dbReference type="EMBL" id="WOX55147.1"/>
    </source>
</evidence>
<accession>A0ABD8A6P5</accession>
<reference evidence="3 4" key="1">
    <citation type="submission" date="2023-10" db="EMBL/GenBank/DDBJ databases">
        <title>The complete genome sequence of Methanoculleus palmolei DSM 4273.</title>
        <authorList>
            <person name="Lai S.-J."/>
            <person name="You Y.-T."/>
            <person name="Chen S.-C."/>
        </authorList>
    </citation>
    <scope>NUCLEOTIDE SEQUENCE [LARGE SCALE GENOMIC DNA]</scope>
    <source>
        <strain evidence="3 4">DSM 4273</strain>
    </source>
</reference>
<protein>
    <submittedName>
        <fullName evidence="3">TIGR03885 family FMN-dependent LLM class oxidoreductase</fullName>
        <ecNumber evidence="3">1.-.-.-</ecNumber>
    </submittedName>
</protein>
<dbReference type="PANTHER" id="PTHR43244">
    <property type="match status" value="1"/>
</dbReference>
<dbReference type="InterPro" id="IPR011251">
    <property type="entry name" value="Luciferase-like_dom"/>
</dbReference>
<name>A0ABD8A6P5_9EURY</name>
<proteinExistence type="predicted"/>
<dbReference type="Proteomes" id="UP001626603">
    <property type="component" value="Chromosome"/>
</dbReference>